<feature type="domain" description="Protein kinase" evidence="1">
    <location>
        <begin position="513"/>
        <end position="602"/>
    </location>
</feature>
<organism evidence="2 3">
    <name type="scientific">Leucocoprinus birnbaumii</name>
    <dbReference type="NCBI Taxonomy" id="56174"/>
    <lineage>
        <taxon>Eukaryota</taxon>
        <taxon>Fungi</taxon>
        <taxon>Dikarya</taxon>
        <taxon>Basidiomycota</taxon>
        <taxon>Agaricomycotina</taxon>
        <taxon>Agaricomycetes</taxon>
        <taxon>Agaricomycetidae</taxon>
        <taxon>Agaricales</taxon>
        <taxon>Agaricineae</taxon>
        <taxon>Agaricaceae</taxon>
        <taxon>Leucocoprinus</taxon>
    </lineage>
</organism>
<dbReference type="EMBL" id="JANIEX010001364">
    <property type="protein sequence ID" value="KAJ3558848.1"/>
    <property type="molecule type" value="Genomic_DNA"/>
</dbReference>
<dbReference type="InterPro" id="IPR000719">
    <property type="entry name" value="Prot_kinase_dom"/>
</dbReference>
<name>A0AAD5VGG4_9AGAR</name>
<protein>
    <recommendedName>
        <fullName evidence="1">Protein kinase domain-containing protein</fullName>
    </recommendedName>
</protein>
<sequence length="602" mass="67972">MDVPEDPLRADPTTIQDKFLVDYTAGDGELIWPGHQGWSGWYDQHIPDMERPGFDIWPDMSSYSPSELYPVPGVTNSLNEQMHLFSSRNPVTVQRHASLDSAPLYVDNPHHRHFRWMREYEIDGALLHRWASDLLVGRENILKLRDDILDNVRAAAEKEGRVFAIEYSFSGTGTPTLLKDLTRDWKHLIHDKDLLASSSYLRENGKPVICLLGLGDGHTVHNPILIRSIVAMFRSVTPGGAYILGILPHNWKLGLTDARKNPELVNVWLSEFDAIGPGPSPGNRERMQGDKDFVTAWLADRGVGRKIDYIPTVCPGESRYNAYGANSESLVNLIQRDGGRFLWEQLYSASRLGVRTIIGMSWDDFRVGFALILAIPTRSLLPQSTKFRSLALDADGYDLPSDWYMQISELRDNNTPRLPPSNLFANASEGHDTCVSALMDLLGEEALSKRRLTNINLGPDNAQLLTDFLSKVLDSTRLPISHTKMERILLLLSRLAQVFNVFPVSYELKGVKCNLKKPRHEGGFGNVYKAAHKGRSVCVKAIRTYKQQSNEGYLRALLKELVLWAHLFHPNVVPFYGVWRIESSLSRIGNVSPWKSQQLPEE</sequence>
<dbReference type="PROSITE" id="PS50011">
    <property type="entry name" value="PROTEIN_KINASE_DOM"/>
    <property type="match status" value="1"/>
</dbReference>
<dbReference type="AlphaFoldDB" id="A0AAD5VGG4"/>
<dbReference type="Gene3D" id="3.30.200.20">
    <property type="entry name" value="Phosphorylase Kinase, domain 1"/>
    <property type="match status" value="1"/>
</dbReference>
<dbReference type="Proteomes" id="UP001213000">
    <property type="component" value="Unassembled WGS sequence"/>
</dbReference>
<dbReference type="SUPFAM" id="SSF56112">
    <property type="entry name" value="Protein kinase-like (PK-like)"/>
    <property type="match status" value="1"/>
</dbReference>
<dbReference type="Gene3D" id="3.20.20.80">
    <property type="entry name" value="Glycosidases"/>
    <property type="match status" value="1"/>
</dbReference>
<accession>A0AAD5VGG4</accession>
<dbReference type="GO" id="GO:0004672">
    <property type="term" value="F:protein kinase activity"/>
    <property type="evidence" value="ECO:0007669"/>
    <property type="project" value="InterPro"/>
</dbReference>
<evidence type="ECO:0000313" key="2">
    <source>
        <dbReference type="EMBL" id="KAJ3558848.1"/>
    </source>
</evidence>
<proteinExistence type="predicted"/>
<comment type="caution">
    <text evidence="2">The sequence shown here is derived from an EMBL/GenBank/DDBJ whole genome shotgun (WGS) entry which is preliminary data.</text>
</comment>
<dbReference type="GO" id="GO:0005524">
    <property type="term" value="F:ATP binding"/>
    <property type="evidence" value="ECO:0007669"/>
    <property type="project" value="InterPro"/>
</dbReference>
<dbReference type="InterPro" id="IPR011009">
    <property type="entry name" value="Kinase-like_dom_sf"/>
</dbReference>
<evidence type="ECO:0000259" key="1">
    <source>
        <dbReference type="PROSITE" id="PS50011"/>
    </source>
</evidence>
<gene>
    <name evidence="2" type="ORF">NP233_g11416</name>
</gene>
<evidence type="ECO:0000313" key="3">
    <source>
        <dbReference type="Proteomes" id="UP001213000"/>
    </source>
</evidence>
<reference evidence="2" key="1">
    <citation type="submission" date="2022-07" db="EMBL/GenBank/DDBJ databases">
        <title>Genome Sequence of Leucocoprinus birnbaumii.</title>
        <authorList>
            <person name="Buettner E."/>
        </authorList>
    </citation>
    <scope>NUCLEOTIDE SEQUENCE</scope>
    <source>
        <strain evidence="2">VT141</strain>
    </source>
</reference>
<keyword evidence="3" id="KW-1185">Reference proteome</keyword>